<sequence length="198" mass="22194">METFRQHIERAAARALAEFPPEAVPDIYTVTFRIDSVDQDPRFPYLAIGYNTDGEVRRLSATASPSEAWEVRWSYAYFPPSGLEGVRVVGHDPDHDPAGAQAHRREAAAQGLWYEDDELTDEEINERDELLGRRFHELCVDVARHLHTGGHIVTALGRPLPVILYDMFDPDAMFALTAAANPADLITEFMTEDPASQT</sequence>
<name>A0ABP8U5E0_9ACTN</name>
<proteinExistence type="predicted"/>
<comment type="caution">
    <text evidence="1">The sequence shown here is derived from an EMBL/GenBank/DDBJ whole genome shotgun (WGS) entry which is preliminary data.</text>
</comment>
<evidence type="ECO:0000313" key="1">
    <source>
        <dbReference type="EMBL" id="GAA4622111.1"/>
    </source>
</evidence>
<organism evidence="1 2">
    <name type="scientific">Actinoallomurus vinaceus</name>
    <dbReference type="NCBI Taxonomy" id="1080074"/>
    <lineage>
        <taxon>Bacteria</taxon>
        <taxon>Bacillati</taxon>
        <taxon>Actinomycetota</taxon>
        <taxon>Actinomycetes</taxon>
        <taxon>Streptosporangiales</taxon>
        <taxon>Thermomonosporaceae</taxon>
        <taxon>Actinoallomurus</taxon>
    </lineage>
</organism>
<evidence type="ECO:0008006" key="3">
    <source>
        <dbReference type="Google" id="ProtNLM"/>
    </source>
</evidence>
<evidence type="ECO:0000313" key="2">
    <source>
        <dbReference type="Proteomes" id="UP001501442"/>
    </source>
</evidence>
<keyword evidence="2" id="KW-1185">Reference proteome</keyword>
<dbReference type="RefSeq" id="WP_345429721.1">
    <property type="nucleotide sequence ID" value="NZ_BAABHK010000002.1"/>
</dbReference>
<gene>
    <name evidence="1" type="ORF">GCM10023196_012970</name>
</gene>
<dbReference type="Proteomes" id="UP001501442">
    <property type="component" value="Unassembled WGS sequence"/>
</dbReference>
<accession>A0ABP8U5E0</accession>
<dbReference type="EMBL" id="BAABHK010000002">
    <property type="protein sequence ID" value="GAA4622111.1"/>
    <property type="molecule type" value="Genomic_DNA"/>
</dbReference>
<protein>
    <recommendedName>
        <fullName evidence="3">DUF4303 domain-containing protein</fullName>
    </recommendedName>
</protein>
<reference evidence="2" key="1">
    <citation type="journal article" date="2019" name="Int. J. Syst. Evol. Microbiol.">
        <title>The Global Catalogue of Microorganisms (GCM) 10K type strain sequencing project: providing services to taxonomists for standard genome sequencing and annotation.</title>
        <authorList>
            <consortium name="The Broad Institute Genomics Platform"/>
            <consortium name="The Broad Institute Genome Sequencing Center for Infectious Disease"/>
            <person name="Wu L."/>
            <person name="Ma J."/>
        </authorList>
    </citation>
    <scope>NUCLEOTIDE SEQUENCE [LARGE SCALE GENOMIC DNA]</scope>
    <source>
        <strain evidence="2">JCM 17939</strain>
    </source>
</reference>